<protein>
    <submittedName>
        <fullName evidence="1">Uncharacterized protein</fullName>
    </submittedName>
</protein>
<proteinExistence type="predicted"/>
<gene>
    <name evidence="1" type="ORF">GUJ93_ZPchr0004g39325</name>
</gene>
<dbReference type="EMBL" id="JAAALK010000285">
    <property type="protein sequence ID" value="KAG8063965.1"/>
    <property type="molecule type" value="Genomic_DNA"/>
</dbReference>
<sequence length="110" mass="13200">MNPMRLLLQFQTSLPKVFKKRVFMQKPILVEQWPSIFKNATFVCSREWFLWHMRIRVSHMRSRVSDSEKKLQREKNVNLDRCCCKNHTLVESMNTNPYCNCKLCAFVQTA</sequence>
<evidence type="ECO:0000313" key="2">
    <source>
        <dbReference type="Proteomes" id="UP000729402"/>
    </source>
</evidence>
<name>A0A8J5RW67_ZIZPA</name>
<comment type="caution">
    <text evidence="1">The sequence shown here is derived from an EMBL/GenBank/DDBJ whole genome shotgun (WGS) entry which is preliminary data.</text>
</comment>
<organism evidence="1 2">
    <name type="scientific">Zizania palustris</name>
    <name type="common">Northern wild rice</name>
    <dbReference type="NCBI Taxonomy" id="103762"/>
    <lineage>
        <taxon>Eukaryota</taxon>
        <taxon>Viridiplantae</taxon>
        <taxon>Streptophyta</taxon>
        <taxon>Embryophyta</taxon>
        <taxon>Tracheophyta</taxon>
        <taxon>Spermatophyta</taxon>
        <taxon>Magnoliopsida</taxon>
        <taxon>Liliopsida</taxon>
        <taxon>Poales</taxon>
        <taxon>Poaceae</taxon>
        <taxon>BOP clade</taxon>
        <taxon>Oryzoideae</taxon>
        <taxon>Oryzeae</taxon>
        <taxon>Zizaniinae</taxon>
        <taxon>Zizania</taxon>
    </lineage>
</organism>
<dbReference type="Proteomes" id="UP000729402">
    <property type="component" value="Unassembled WGS sequence"/>
</dbReference>
<evidence type="ECO:0000313" key="1">
    <source>
        <dbReference type="EMBL" id="KAG8063965.1"/>
    </source>
</evidence>
<reference evidence="1" key="1">
    <citation type="journal article" date="2021" name="bioRxiv">
        <title>Whole Genome Assembly and Annotation of Northern Wild Rice, Zizania palustris L., Supports a Whole Genome Duplication in the Zizania Genus.</title>
        <authorList>
            <person name="Haas M."/>
            <person name="Kono T."/>
            <person name="Macchietto M."/>
            <person name="Millas R."/>
            <person name="McGilp L."/>
            <person name="Shao M."/>
            <person name="Duquette J."/>
            <person name="Hirsch C.N."/>
            <person name="Kimball J."/>
        </authorList>
    </citation>
    <scope>NUCLEOTIDE SEQUENCE</scope>
    <source>
        <tissue evidence="1">Fresh leaf tissue</tissue>
    </source>
</reference>
<dbReference type="AlphaFoldDB" id="A0A8J5RW67"/>
<accession>A0A8J5RW67</accession>
<keyword evidence="2" id="KW-1185">Reference proteome</keyword>
<reference evidence="1" key="2">
    <citation type="submission" date="2021-02" db="EMBL/GenBank/DDBJ databases">
        <authorList>
            <person name="Kimball J.A."/>
            <person name="Haas M.W."/>
            <person name="Macchietto M."/>
            <person name="Kono T."/>
            <person name="Duquette J."/>
            <person name="Shao M."/>
        </authorList>
    </citation>
    <scope>NUCLEOTIDE SEQUENCE</scope>
    <source>
        <tissue evidence="1">Fresh leaf tissue</tissue>
    </source>
</reference>